<organism evidence="8 9">
    <name type="scientific">Polynucleobacter sphagniphilus</name>
    <dbReference type="NCBI Taxonomy" id="1743169"/>
    <lineage>
        <taxon>Bacteria</taxon>
        <taxon>Pseudomonadati</taxon>
        <taxon>Pseudomonadota</taxon>
        <taxon>Betaproteobacteria</taxon>
        <taxon>Burkholderiales</taxon>
        <taxon>Burkholderiaceae</taxon>
        <taxon>Polynucleobacter</taxon>
    </lineage>
</organism>
<dbReference type="InterPro" id="IPR050245">
    <property type="entry name" value="PrsA_foldase"/>
</dbReference>
<evidence type="ECO:0000256" key="5">
    <source>
        <dbReference type="PROSITE-ProRule" id="PRU00278"/>
    </source>
</evidence>
<dbReference type="PANTHER" id="PTHR47245">
    <property type="entry name" value="PEPTIDYLPROLYL ISOMERASE"/>
    <property type="match status" value="1"/>
</dbReference>
<dbReference type="Gene3D" id="1.10.8.1040">
    <property type="match status" value="1"/>
</dbReference>
<feature type="signal peptide" evidence="6">
    <location>
        <begin position="1"/>
        <end position="22"/>
    </location>
</feature>
<evidence type="ECO:0000256" key="2">
    <source>
        <dbReference type="ARBA" id="ARBA00007656"/>
    </source>
</evidence>
<keyword evidence="5 8" id="KW-0413">Isomerase</keyword>
<evidence type="ECO:0000259" key="7">
    <source>
        <dbReference type="PROSITE" id="PS50198"/>
    </source>
</evidence>
<dbReference type="RefSeq" id="WP_280756614.1">
    <property type="nucleotide sequence ID" value="NZ_JARXXW010000008.1"/>
</dbReference>
<evidence type="ECO:0000256" key="1">
    <source>
        <dbReference type="ARBA" id="ARBA00000971"/>
    </source>
</evidence>
<reference evidence="8" key="1">
    <citation type="submission" date="2023-04" db="EMBL/GenBank/DDBJ databases">
        <title>Genome Encyclopedia of Bacteria and Archaea VI: Functional Genomics of Type Strains.</title>
        <authorList>
            <person name="Whitman W."/>
        </authorList>
    </citation>
    <scope>NUCLEOTIDE SEQUENCE</scope>
    <source>
        <strain evidence="8">Enz.4-51</strain>
    </source>
</reference>
<dbReference type="PANTHER" id="PTHR47245:SF2">
    <property type="entry name" value="PEPTIDYL-PROLYL CIS-TRANS ISOMERASE HP_0175-RELATED"/>
    <property type="match status" value="1"/>
</dbReference>
<comment type="similarity">
    <text evidence="2">Belongs to the PpiC/parvulin rotamase family.</text>
</comment>
<evidence type="ECO:0000313" key="8">
    <source>
        <dbReference type="EMBL" id="MDH6503518.1"/>
    </source>
</evidence>
<sequence>MKKHLFGLVCATLLSNSYSVIAAPESSSSSTSNINFFATVNNTMLTKGLLDLNVKAAVAQGQKNTPELQKALKDELINRELLAQQAERMDLEKNIDLDDQYTQLRQTLLIQALVEDHFKQSPITDTQLRQEYDRQRKLTGDAASGYQYRISEIVVNNESDAIDLINRINKGELFGKLAQQYSIAEGAKGNGGQLGWLYPGQLNPELQPLVAKLNKGATYGAPIQVQGGWAIIKLDDKRNYKLPGFEESKPQLRQAYVQQYLVETVKDLRPRAKITQ</sequence>
<dbReference type="EC" id="5.2.1.8" evidence="3"/>
<dbReference type="SUPFAM" id="SSF109998">
    <property type="entry name" value="Triger factor/SurA peptide-binding domain-like"/>
    <property type="match status" value="1"/>
</dbReference>
<dbReference type="Gene3D" id="3.10.50.40">
    <property type="match status" value="1"/>
</dbReference>
<dbReference type="Proteomes" id="UP001161160">
    <property type="component" value="Unassembled WGS sequence"/>
</dbReference>
<dbReference type="AlphaFoldDB" id="A0AA43M7H2"/>
<keyword evidence="4 5" id="KW-0697">Rotamase</keyword>
<dbReference type="InterPro" id="IPR000297">
    <property type="entry name" value="PPIase_PpiC"/>
</dbReference>
<dbReference type="EMBL" id="JARXYA010000003">
    <property type="protein sequence ID" value="MDH6503518.1"/>
    <property type="molecule type" value="Genomic_DNA"/>
</dbReference>
<dbReference type="Pfam" id="PF00639">
    <property type="entry name" value="Rotamase"/>
    <property type="match status" value="1"/>
</dbReference>
<keyword evidence="6" id="KW-0732">Signal</keyword>
<dbReference type="InterPro" id="IPR027304">
    <property type="entry name" value="Trigger_fact/SurA_dom_sf"/>
</dbReference>
<evidence type="ECO:0000313" key="9">
    <source>
        <dbReference type="Proteomes" id="UP001161160"/>
    </source>
</evidence>
<evidence type="ECO:0000256" key="4">
    <source>
        <dbReference type="ARBA" id="ARBA00023110"/>
    </source>
</evidence>
<evidence type="ECO:0000256" key="3">
    <source>
        <dbReference type="ARBA" id="ARBA00013194"/>
    </source>
</evidence>
<comment type="catalytic activity">
    <reaction evidence="1">
        <text>[protein]-peptidylproline (omega=180) = [protein]-peptidylproline (omega=0)</text>
        <dbReference type="Rhea" id="RHEA:16237"/>
        <dbReference type="Rhea" id="RHEA-COMP:10747"/>
        <dbReference type="Rhea" id="RHEA-COMP:10748"/>
        <dbReference type="ChEBI" id="CHEBI:83833"/>
        <dbReference type="ChEBI" id="CHEBI:83834"/>
        <dbReference type="EC" id="5.2.1.8"/>
    </reaction>
</comment>
<feature type="chain" id="PRO_5041410455" description="peptidylprolyl isomerase" evidence="6">
    <location>
        <begin position="23"/>
        <end position="276"/>
    </location>
</feature>
<protein>
    <recommendedName>
        <fullName evidence="3">peptidylprolyl isomerase</fullName>
        <ecNumber evidence="3">5.2.1.8</ecNumber>
    </recommendedName>
</protein>
<dbReference type="SUPFAM" id="SSF54534">
    <property type="entry name" value="FKBP-like"/>
    <property type="match status" value="1"/>
</dbReference>
<feature type="domain" description="PpiC" evidence="7">
    <location>
        <begin position="145"/>
        <end position="236"/>
    </location>
</feature>
<gene>
    <name evidence="8" type="ORF">M2127_000808</name>
</gene>
<dbReference type="PROSITE" id="PS50198">
    <property type="entry name" value="PPIC_PPIASE_2"/>
    <property type="match status" value="1"/>
</dbReference>
<comment type="caution">
    <text evidence="8">The sequence shown here is derived from an EMBL/GenBank/DDBJ whole genome shotgun (WGS) entry which is preliminary data.</text>
</comment>
<proteinExistence type="inferred from homology"/>
<dbReference type="GO" id="GO:0003755">
    <property type="term" value="F:peptidyl-prolyl cis-trans isomerase activity"/>
    <property type="evidence" value="ECO:0007669"/>
    <property type="project" value="UniProtKB-KW"/>
</dbReference>
<evidence type="ECO:0000256" key="6">
    <source>
        <dbReference type="SAM" id="SignalP"/>
    </source>
</evidence>
<accession>A0AA43M7H2</accession>
<dbReference type="InterPro" id="IPR046357">
    <property type="entry name" value="PPIase_dom_sf"/>
</dbReference>
<keyword evidence="9" id="KW-1185">Reference proteome</keyword>
<name>A0AA43M7H2_9BURK</name>